<dbReference type="GeneTree" id="ENSGT00940000153431"/>
<dbReference type="PANTHER" id="PTHR10472:SF1">
    <property type="entry name" value="D-AMINOACYL-TRNA DEACYLASE 2"/>
    <property type="match status" value="1"/>
</dbReference>
<evidence type="ECO:0000256" key="3">
    <source>
        <dbReference type="ARBA" id="ARBA00013056"/>
    </source>
</evidence>
<comment type="catalytic activity">
    <reaction evidence="6">
        <text>glycyl-tRNA(Ala) + H2O = tRNA(Ala) + glycine + H(+)</text>
        <dbReference type="Rhea" id="RHEA:53744"/>
        <dbReference type="Rhea" id="RHEA-COMP:9657"/>
        <dbReference type="Rhea" id="RHEA-COMP:13640"/>
        <dbReference type="ChEBI" id="CHEBI:15377"/>
        <dbReference type="ChEBI" id="CHEBI:15378"/>
        <dbReference type="ChEBI" id="CHEBI:57305"/>
        <dbReference type="ChEBI" id="CHEBI:78442"/>
        <dbReference type="ChEBI" id="CHEBI:78522"/>
        <dbReference type="EC" id="3.1.1.96"/>
    </reaction>
</comment>
<dbReference type="Pfam" id="PF02580">
    <property type="entry name" value="Tyr_Deacylase"/>
    <property type="match status" value="1"/>
</dbReference>
<protein>
    <recommendedName>
        <fullName evidence="3">D-aminoacyl-tRNA deacylase</fullName>
        <ecNumber evidence="3">3.1.1.96</ecNumber>
    </recommendedName>
</protein>
<sequence>MAKQFIFLVSSDQRTFLQTVRSLFPCAVANRSLDFLWRFWSSGFFLAEGLSARSVLQQCLYAMLQVKRADDQSDAECVEIDRGMVYICFFKCATEDIIPKMANTLCEADSGKYVSVLDLPGSVLIVPQATLGGKAKGKGMQYHNNIGKEEGLQLYSNFVSFFEKELALSSKSSKIATIIKHGTYGNRQVLKLDTNRPCTHLMEF</sequence>
<reference evidence="8" key="2">
    <citation type="submission" date="2025-09" db="UniProtKB">
        <authorList>
            <consortium name="Ensembl"/>
        </authorList>
    </citation>
    <scope>IDENTIFICATION</scope>
</reference>
<dbReference type="EC" id="3.1.1.96" evidence="3"/>
<evidence type="ECO:0000313" key="9">
    <source>
        <dbReference type="Proteomes" id="UP000694557"/>
    </source>
</evidence>
<evidence type="ECO:0000256" key="5">
    <source>
        <dbReference type="ARBA" id="ARBA00022801"/>
    </source>
</evidence>
<evidence type="ECO:0000256" key="4">
    <source>
        <dbReference type="ARBA" id="ARBA00022490"/>
    </source>
</evidence>
<name>A0A8C7FW94_ONCKI</name>
<evidence type="ECO:0000313" key="8">
    <source>
        <dbReference type="Ensembl" id="ENSOKIP00005034382.1"/>
    </source>
</evidence>
<comment type="subcellular location">
    <subcellularLocation>
        <location evidence="1">Cytoplasm</location>
    </subcellularLocation>
</comment>
<comment type="catalytic activity">
    <reaction evidence="7">
        <text>a D-aminoacyl-tRNA + H2O = a tRNA + a D-alpha-amino acid + H(+)</text>
        <dbReference type="Rhea" id="RHEA:13953"/>
        <dbReference type="Rhea" id="RHEA-COMP:10123"/>
        <dbReference type="Rhea" id="RHEA-COMP:10124"/>
        <dbReference type="ChEBI" id="CHEBI:15377"/>
        <dbReference type="ChEBI" id="CHEBI:15378"/>
        <dbReference type="ChEBI" id="CHEBI:59871"/>
        <dbReference type="ChEBI" id="CHEBI:78442"/>
        <dbReference type="ChEBI" id="CHEBI:79333"/>
        <dbReference type="EC" id="3.1.1.96"/>
    </reaction>
</comment>
<comment type="subunit">
    <text evidence="2">Homodimer.</text>
</comment>
<keyword evidence="5" id="KW-0378">Hydrolase</keyword>
<dbReference type="GO" id="GO:0051500">
    <property type="term" value="F:D-tyrosyl-tRNA(Tyr) deacylase activity"/>
    <property type="evidence" value="ECO:0007669"/>
    <property type="project" value="TreeGrafter"/>
</dbReference>
<dbReference type="GO" id="GO:0005737">
    <property type="term" value="C:cytoplasm"/>
    <property type="evidence" value="ECO:0007669"/>
    <property type="project" value="UniProtKB-SubCell"/>
</dbReference>
<dbReference type="PANTHER" id="PTHR10472">
    <property type="entry name" value="D-TYROSYL-TRNA TYR DEACYLASE"/>
    <property type="match status" value="1"/>
</dbReference>
<keyword evidence="4" id="KW-0963">Cytoplasm</keyword>
<evidence type="ECO:0000256" key="2">
    <source>
        <dbReference type="ARBA" id="ARBA00011738"/>
    </source>
</evidence>
<dbReference type="AlphaFoldDB" id="A0A8C7FW94"/>
<organism evidence="8 9">
    <name type="scientific">Oncorhynchus kisutch</name>
    <name type="common">Coho salmon</name>
    <name type="synonym">Salmo kisutch</name>
    <dbReference type="NCBI Taxonomy" id="8019"/>
    <lineage>
        <taxon>Eukaryota</taxon>
        <taxon>Metazoa</taxon>
        <taxon>Chordata</taxon>
        <taxon>Craniata</taxon>
        <taxon>Vertebrata</taxon>
        <taxon>Euteleostomi</taxon>
        <taxon>Actinopterygii</taxon>
        <taxon>Neopterygii</taxon>
        <taxon>Teleostei</taxon>
        <taxon>Protacanthopterygii</taxon>
        <taxon>Salmoniformes</taxon>
        <taxon>Salmonidae</taxon>
        <taxon>Salmoninae</taxon>
        <taxon>Oncorhynchus</taxon>
    </lineage>
</organism>
<accession>A0A8C7FW94</accession>
<dbReference type="Gene3D" id="3.50.80.10">
    <property type="entry name" value="D-tyrosyl-tRNA(Tyr) deacylase"/>
    <property type="match status" value="1"/>
</dbReference>
<proteinExistence type="predicted"/>
<dbReference type="Proteomes" id="UP000694557">
    <property type="component" value="Unassembled WGS sequence"/>
</dbReference>
<evidence type="ECO:0000256" key="6">
    <source>
        <dbReference type="ARBA" id="ARBA00047676"/>
    </source>
</evidence>
<reference evidence="8" key="1">
    <citation type="submission" date="2025-08" db="UniProtKB">
        <authorList>
            <consortium name="Ensembl"/>
        </authorList>
    </citation>
    <scope>IDENTIFICATION</scope>
</reference>
<dbReference type="InterPro" id="IPR003732">
    <property type="entry name" value="Daa-tRNA_deacyls_DTD"/>
</dbReference>
<dbReference type="SUPFAM" id="SSF69500">
    <property type="entry name" value="DTD-like"/>
    <property type="match status" value="1"/>
</dbReference>
<gene>
    <name evidence="8" type="primary">DTD2</name>
</gene>
<dbReference type="InterPro" id="IPR023509">
    <property type="entry name" value="DTD-like_sf"/>
</dbReference>
<evidence type="ECO:0000256" key="7">
    <source>
        <dbReference type="ARBA" id="ARBA00048018"/>
    </source>
</evidence>
<dbReference type="Ensembl" id="ENSOKIT00005036282.1">
    <property type="protein sequence ID" value="ENSOKIP00005034382.1"/>
    <property type="gene ID" value="ENSOKIG00005014696.1"/>
</dbReference>
<evidence type="ECO:0000256" key="1">
    <source>
        <dbReference type="ARBA" id="ARBA00004496"/>
    </source>
</evidence>
<keyword evidence="9" id="KW-1185">Reference proteome</keyword>